<organism evidence="2 3">
    <name type="scientific">Cyclospora cayetanensis</name>
    <dbReference type="NCBI Taxonomy" id="88456"/>
    <lineage>
        <taxon>Eukaryota</taxon>
        <taxon>Sar</taxon>
        <taxon>Alveolata</taxon>
        <taxon>Apicomplexa</taxon>
        <taxon>Conoidasida</taxon>
        <taxon>Coccidia</taxon>
        <taxon>Eucoccidiorida</taxon>
        <taxon>Eimeriorina</taxon>
        <taxon>Eimeriidae</taxon>
        <taxon>Cyclospora</taxon>
    </lineage>
</organism>
<proteinExistence type="predicted"/>
<feature type="compositionally biased region" description="Low complexity" evidence="1">
    <location>
        <begin position="43"/>
        <end position="64"/>
    </location>
</feature>
<protein>
    <submittedName>
        <fullName evidence="3">Uncharacterized protein LOC113147593</fullName>
    </submittedName>
</protein>
<sequence>MAQLQAQRQLEKQQNAKLELVSHLQVLRDAVLFLQHGIEGNCNSSSSSNSSSGSSSNKSSSSSSRNFRMCDPCMVPLTSQALLRAELLPSGAPILHLGSDYLAMLKPGAVADAPAAESAADSPDDTKGPPSAKAAESEDPPLTPAAGCLGVLQRRQRLLQQQLQRVEKDVAATRLLLGEAGDPLWKEAEASSRRLSAAAAAAATAATDQDAGPGAGTIQLTPEGFLEIREALPEGATEGDLPVAAGSSSGSSSSTSDRWVGGIKDTITERKVGGVQEPEQRFAPQDEVSHKRPPSKFKLMRQQQRQQQQNGEDSC</sequence>
<dbReference type="Proteomes" id="UP000515125">
    <property type="component" value="Unplaced"/>
</dbReference>
<dbReference type="AlphaFoldDB" id="A0A6P6S2T4"/>
<reference evidence="3" key="1">
    <citation type="submission" date="2025-08" db="UniProtKB">
        <authorList>
            <consortium name="RefSeq"/>
        </authorList>
    </citation>
    <scope>IDENTIFICATION</scope>
</reference>
<gene>
    <name evidence="3" type="primary">LOC113147593</name>
</gene>
<feature type="region of interest" description="Disordered" evidence="1">
    <location>
        <begin position="114"/>
        <end position="145"/>
    </location>
</feature>
<name>A0A6P6S2T4_9EIME</name>
<feature type="compositionally biased region" description="Low complexity" evidence="1">
    <location>
        <begin position="246"/>
        <end position="256"/>
    </location>
</feature>
<dbReference type="OrthoDB" id="349277at2759"/>
<feature type="region of interest" description="Disordered" evidence="1">
    <location>
        <begin position="42"/>
        <end position="66"/>
    </location>
</feature>
<dbReference type="RefSeq" id="XP_026194443.1">
    <property type="nucleotide sequence ID" value="XM_026338658.1"/>
</dbReference>
<evidence type="ECO:0000256" key="1">
    <source>
        <dbReference type="SAM" id="MobiDB-lite"/>
    </source>
</evidence>
<keyword evidence="2" id="KW-1185">Reference proteome</keyword>
<accession>A0A6P6S2T4</accession>
<evidence type="ECO:0000313" key="3">
    <source>
        <dbReference type="RefSeq" id="XP_026194443.1"/>
    </source>
</evidence>
<feature type="region of interest" description="Disordered" evidence="1">
    <location>
        <begin position="231"/>
        <end position="315"/>
    </location>
</feature>
<dbReference type="GeneID" id="113147593"/>
<evidence type="ECO:0000313" key="2">
    <source>
        <dbReference type="Proteomes" id="UP000515125"/>
    </source>
</evidence>